<dbReference type="AlphaFoldDB" id="A0A2M8QDP1"/>
<evidence type="ECO:0000313" key="3">
    <source>
        <dbReference type="Proteomes" id="UP000230790"/>
    </source>
</evidence>
<feature type="transmembrane region" description="Helical" evidence="1">
    <location>
        <begin position="12"/>
        <end position="29"/>
    </location>
</feature>
<sequence>MTPEQMYPFRMFGVAMTTFILLCGLAVVLRPKKKIVSPGHRIGNFIIWMLGEKNGMRIIRLCGWAMALGGAVGLISVLSALLGSP</sequence>
<dbReference type="Proteomes" id="UP000230790">
    <property type="component" value="Unassembled WGS sequence"/>
</dbReference>
<gene>
    <name evidence="2" type="ORF">CUN48_06115</name>
</gene>
<proteinExistence type="predicted"/>
<keyword evidence="1" id="KW-1133">Transmembrane helix</keyword>
<keyword evidence="1" id="KW-0812">Transmembrane</keyword>
<feature type="transmembrane region" description="Helical" evidence="1">
    <location>
        <begin position="58"/>
        <end position="82"/>
    </location>
</feature>
<keyword evidence="1" id="KW-0472">Membrane</keyword>
<evidence type="ECO:0000313" key="2">
    <source>
        <dbReference type="EMBL" id="PJF47921.1"/>
    </source>
</evidence>
<accession>A0A2M8QDP1</accession>
<protein>
    <submittedName>
        <fullName evidence="2">Uncharacterized protein</fullName>
    </submittedName>
</protein>
<evidence type="ECO:0000256" key="1">
    <source>
        <dbReference type="SAM" id="Phobius"/>
    </source>
</evidence>
<dbReference type="EMBL" id="PGTN01000030">
    <property type="protein sequence ID" value="PJF47921.1"/>
    <property type="molecule type" value="Genomic_DNA"/>
</dbReference>
<reference evidence="2 3" key="1">
    <citation type="submission" date="2017-11" db="EMBL/GenBank/DDBJ databases">
        <title>Evolution of Phototrophy in the Chloroflexi Phylum Driven by Horizontal Gene Transfer.</title>
        <authorList>
            <person name="Ward L.M."/>
            <person name="Hemp J."/>
            <person name="Shih P.M."/>
            <person name="Mcglynn S.E."/>
            <person name="Fischer W."/>
        </authorList>
    </citation>
    <scope>NUCLEOTIDE SEQUENCE [LARGE SCALE GENOMIC DNA]</scope>
    <source>
        <strain evidence="2">JP3_7</strain>
    </source>
</reference>
<organism evidence="2 3">
    <name type="scientific">Candidatus Thermofonsia Clade 3 bacterium</name>
    <dbReference type="NCBI Taxonomy" id="2364212"/>
    <lineage>
        <taxon>Bacteria</taxon>
        <taxon>Bacillati</taxon>
        <taxon>Chloroflexota</taxon>
        <taxon>Candidatus Thermofontia</taxon>
        <taxon>Candidatus Thermofonsia Clade 3</taxon>
    </lineage>
</organism>
<name>A0A2M8QDP1_9CHLR</name>
<comment type="caution">
    <text evidence="2">The sequence shown here is derived from an EMBL/GenBank/DDBJ whole genome shotgun (WGS) entry which is preliminary data.</text>
</comment>